<evidence type="ECO:0000256" key="1">
    <source>
        <dbReference type="SAM" id="Phobius"/>
    </source>
</evidence>
<keyword evidence="3" id="KW-1185">Reference proteome</keyword>
<accession>A0A4D6L549</accession>
<gene>
    <name evidence="2" type="ORF">DEO72_LG2g3900</name>
</gene>
<sequence>MHNCKSRIEYNLLWGAKPATGRYWYSTRRHNGGSRVIGVLGMSLERVVPGRDNAKSIGFYWLVFCVFVMLGLDQEKLDYVMSGYEQGGSYVPCSHLRAIASEEVHSCWIMCVGPYSWTMSEEVRRGVTRSGQVRGSIMVSLELWLGILGKHRAFIELWLGMADGHEQSLSYGTDWRVLPVIEYNLLWGAKPATGRYWYSTRRHNGGSRVIGVLGMSLERVATPGDNAKSIGFYWLVFCVFVMLGLDQEKLDYVMSGYEQGGSYVPCSHLRAIASEEVHSCWIMCVGPYSWTMSEEVRRGVTRSGQVRGSIMVSLELWLGILGKHRAFIELWLGMADGHEQSLSYGTDWRVLPV</sequence>
<name>A0A4D6L549_VIGUN</name>
<evidence type="ECO:0000313" key="3">
    <source>
        <dbReference type="Proteomes" id="UP000501690"/>
    </source>
</evidence>
<keyword evidence="1" id="KW-1133">Transmembrane helix</keyword>
<organism evidence="2 3">
    <name type="scientific">Vigna unguiculata</name>
    <name type="common">Cowpea</name>
    <dbReference type="NCBI Taxonomy" id="3917"/>
    <lineage>
        <taxon>Eukaryota</taxon>
        <taxon>Viridiplantae</taxon>
        <taxon>Streptophyta</taxon>
        <taxon>Embryophyta</taxon>
        <taxon>Tracheophyta</taxon>
        <taxon>Spermatophyta</taxon>
        <taxon>Magnoliopsida</taxon>
        <taxon>eudicotyledons</taxon>
        <taxon>Gunneridae</taxon>
        <taxon>Pentapetalae</taxon>
        <taxon>rosids</taxon>
        <taxon>fabids</taxon>
        <taxon>Fabales</taxon>
        <taxon>Fabaceae</taxon>
        <taxon>Papilionoideae</taxon>
        <taxon>50 kb inversion clade</taxon>
        <taxon>NPAAA clade</taxon>
        <taxon>indigoferoid/millettioid clade</taxon>
        <taxon>Phaseoleae</taxon>
        <taxon>Vigna</taxon>
    </lineage>
</organism>
<keyword evidence="1" id="KW-0472">Membrane</keyword>
<keyword evidence="1" id="KW-0812">Transmembrane</keyword>
<feature type="transmembrane region" description="Helical" evidence="1">
    <location>
        <begin position="54"/>
        <end position="72"/>
    </location>
</feature>
<dbReference type="EMBL" id="CP039346">
    <property type="protein sequence ID" value="QCD83554.1"/>
    <property type="molecule type" value="Genomic_DNA"/>
</dbReference>
<proteinExistence type="predicted"/>
<dbReference type="AlphaFoldDB" id="A0A4D6L549"/>
<protein>
    <submittedName>
        <fullName evidence="2">Uncharacterized protein</fullName>
    </submittedName>
</protein>
<evidence type="ECO:0000313" key="2">
    <source>
        <dbReference type="EMBL" id="QCD83554.1"/>
    </source>
</evidence>
<reference evidence="2 3" key="1">
    <citation type="submission" date="2019-04" db="EMBL/GenBank/DDBJ databases">
        <title>An improved genome assembly and genetic linkage map for asparagus bean, Vigna unguiculata ssp. sesquipedialis.</title>
        <authorList>
            <person name="Xia Q."/>
            <person name="Zhang R."/>
            <person name="Dong Y."/>
        </authorList>
    </citation>
    <scope>NUCLEOTIDE SEQUENCE [LARGE SCALE GENOMIC DNA]</scope>
    <source>
        <tissue evidence="2">Leaf</tissue>
    </source>
</reference>
<dbReference type="Proteomes" id="UP000501690">
    <property type="component" value="Linkage Group LG2"/>
</dbReference>